<evidence type="ECO:0000256" key="1">
    <source>
        <dbReference type="SAM" id="SignalP"/>
    </source>
</evidence>
<organism evidence="2 3">
    <name type="scientific">Magnetospirillum aberrantis SpK</name>
    <dbReference type="NCBI Taxonomy" id="908842"/>
    <lineage>
        <taxon>Bacteria</taxon>
        <taxon>Pseudomonadati</taxon>
        <taxon>Pseudomonadota</taxon>
        <taxon>Alphaproteobacteria</taxon>
        <taxon>Rhodospirillales</taxon>
        <taxon>Rhodospirillaceae</taxon>
        <taxon>Magnetospirillum</taxon>
    </lineage>
</organism>
<proteinExistence type="predicted"/>
<accession>A0A7C9QRR7</accession>
<feature type="signal peptide" evidence="1">
    <location>
        <begin position="1"/>
        <end position="22"/>
    </location>
</feature>
<keyword evidence="3" id="KW-1185">Reference proteome</keyword>
<protein>
    <submittedName>
        <fullName evidence="2">Uncharacterized protein</fullName>
    </submittedName>
</protein>
<dbReference type="RefSeq" id="WP_163674698.1">
    <property type="nucleotide sequence ID" value="NZ_JAAIYP010000009.1"/>
</dbReference>
<sequence length="197" mass="20833">MGSRTSALVAVASVLASNVAMAEIPRSTATIQPVAYHVQMARTSLPTQTAQRAAPAVAPLPEQVRASVGCLITGTAGTIVAGAFGGDEILSVIAGGGLPPTNRVIYMTGLLTVVFVSFCAVGQAMEPLYTHLKERSEVPAPDETIQIHRRHPANLRDVSYRTEAGNWPRLSKSSTKAQPQNLSFRASLRQSIAETGR</sequence>
<evidence type="ECO:0000313" key="3">
    <source>
        <dbReference type="Proteomes" id="UP000480684"/>
    </source>
</evidence>
<dbReference type="Proteomes" id="UP000480684">
    <property type="component" value="Unassembled WGS sequence"/>
</dbReference>
<dbReference type="EMBL" id="JAAIYP010000009">
    <property type="protein sequence ID" value="NFV79040.1"/>
    <property type="molecule type" value="Genomic_DNA"/>
</dbReference>
<keyword evidence="1" id="KW-0732">Signal</keyword>
<gene>
    <name evidence="2" type="ORF">G4223_02780</name>
</gene>
<feature type="chain" id="PRO_5028860173" evidence="1">
    <location>
        <begin position="23"/>
        <end position="197"/>
    </location>
</feature>
<dbReference type="AlphaFoldDB" id="A0A7C9QRR7"/>
<reference evidence="2 3" key="1">
    <citation type="submission" date="2020-02" db="EMBL/GenBank/DDBJ databases">
        <authorList>
            <person name="Dziuba M."/>
            <person name="Kuznetsov B."/>
            <person name="Mardanov A."/>
            <person name="Ravin N."/>
            <person name="Grouzdev D."/>
        </authorList>
    </citation>
    <scope>NUCLEOTIDE SEQUENCE [LARGE SCALE GENOMIC DNA]</scope>
    <source>
        <strain evidence="2 3">SpK</strain>
    </source>
</reference>
<evidence type="ECO:0000313" key="2">
    <source>
        <dbReference type="EMBL" id="NFV79040.1"/>
    </source>
</evidence>
<name>A0A7C9QRR7_9PROT</name>
<comment type="caution">
    <text evidence="2">The sequence shown here is derived from an EMBL/GenBank/DDBJ whole genome shotgun (WGS) entry which is preliminary data.</text>
</comment>